<organism evidence="2 3">
    <name type="scientific">Methylorubrum extorquens</name>
    <name type="common">Methylobacterium dichloromethanicum</name>
    <name type="synonym">Methylobacterium extorquens</name>
    <dbReference type="NCBI Taxonomy" id="408"/>
    <lineage>
        <taxon>Bacteria</taxon>
        <taxon>Pseudomonadati</taxon>
        <taxon>Pseudomonadota</taxon>
        <taxon>Alphaproteobacteria</taxon>
        <taxon>Hyphomicrobiales</taxon>
        <taxon>Methylobacteriaceae</taxon>
        <taxon>Methylorubrum</taxon>
    </lineage>
</organism>
<dbReference type="AlphaFoldDB" id="A0A2N9AZB8"/>
<dbReference type="Proteomes" id="UP000233769">
    <property type="component" value="Chromosome tk0001"/>
</dbReference>
<name>A0A2N9AZB8_METEX</name>
<evidence type="ECO:0000313" key="3">
    <source>
        <dbReference type="Proteomes" id="UP000233769"/>
    </source>
</evidence>
<dbReference type="Gene3D" id="3.30.420.10">
    <property type="entry name" value="Ribonuclease H-like superfamily/Ribonuclease H"/>
    <property type="match status" value="1"/>
</dbReference>
<gene>
    <name evidence="2" type="ORF">TK0001_6108</name>
</gene>
<protein>
    <submittedName>
        <fullName evidence="2">Transposase</fullName>
    </submittedName>
</protein>
<dbReference type="InterPro" id="IPR036397">
    <property type="entry name" value="RNaseH_sf"/>
</dbReference>
<dbReference type="InterPro" id="IPR038717">
    <property type="entry name" value="Tc1-like_DDE_dom"/>
</dbReference>
<dbReference type="GO" id="GO:0003676">
    <property type="term" value="F:nucleic acid binding"/>
    <property type="evidence" value="ECO:0007669"/>
    <property type="project" value="InterPro"/>
</dbReference>
<evidence type="ECO:0000313" key="2">
    <source>
        <dbReference type="EMBL" id="SOR32667.1"/>
    </source>
</evidence>
<proteinExistence type="predicted"/>
<evidence type="ECO:0000259" key="1">
    <source>
        <dbReference type="Pfam" id="PF13358"/>
    </source>
</evidence>
<dbReference type="Pfam" id="PF13358">
    <property type="entry name" value="DDE_3"/>
    <property type="match status" value="1"/>
</dbReference>
<sequence length="86" mass="9565">MPVLRSGDTFILDNLQAHMVTGVREAIEAAGARLLYPPPYNPDFNPISGHQPTWRSATPQQIFAKLKGLLRTAAARTVSDLWHTIR</sequence>
<reference evidence="3" key="1">
    <citation type="submission" date="2017-10" db="EMBL/GenBank/DDBJ databases">
        <authorList>
            <person name="Regsiter A."/>
            <person name="William W."/>
        </authorList>
    </citation>
    <scope>NUCLEOTIDE SEQUENCE [LARGE SCALE GENOMIC DNA]</scope>
</reference>
<dbReference type="EMBL" id="LT962688">
    <property type="protein sequence ID" value="SOR32667.1"/>
    <property type="molecule type" value="Genomic_DNA"/>
</dbReference>
<accession>A0A2N9AZB8</accession>
<feature type="domain" description="Tc1-like transposase DDE" evidence="1">
    <location>
        <begin position="7"/>
        <end position="47"/>
    </location>
</feature>